<keyword evidence="4" id="KW-0804">Transcription</keyword>
<dbReference type="PANTHER" id="PTHR30055:SF234">
    <property type="entry name" value="HTH-TYPE TRANSCRIPTIONAL REGULATOR BETI"/>
    <property type="match status" value="1"/>
</dbReference>
<dbReference type="Gene3D" id="1.10.357.10">
    <property type="entry name" value="Tetracycline Repressor, domain 2"/>
    <property type="match status" value="1"/>
</dbReference>
<dbReference type="InterPro" id="IPR001647">
    <property type="entry name" value="HTH_TetR"/>
</dbReference>
<dbReference type="PANTHER" id="PTHR30055">
    <property type="entry name" value="HTH-TYPE TRANSCRIPTIONAL REGULATOR RUTR"/>
    <property type="match status" value="1"/>
</dbReference>
<keyword evidence="1" id="KW-0678">Repressor</keyword>
<dbReference type="AlphaFoldDB" id="A0A5P2BJ58"/>
<dbReference type="InterPro" id="IPR039538">
    <property type="entry name" value="BetI_C"/>
</dbReference>
<dbReference type="InterPro" id="IPR036271">
    <property type="entry name" value="Tet_transcr_reg_TetR-rel_C_sf"/>
</dbReference>
<dbReference type="Pfam" id="PF13977">
    <property type="entry name" value="TetR_C_6"/>
    <property type="match status" value="1"/>
</dbReference>
<organism evidence="7 8">
    <name type="scientific">Streptomyces venezuelae</name>
    <dbReference type="NCBI Taxonomy" id="54571"/>
    <lineage>
        <taxon>Bacteria</taxon>
        <taxon>Bacillati</taxon>
        <taxon>Actinomycetota</taxon>
        <taxon>Actinomycetes</taxon>
        <taxon>Kitasatosporales</taxon>
        <taxon>Streptomycetaceae</taxon>
        <taxon>Streptomyces</taxon>
    </lineage>
</organism>
<dbReference type="EMBL" id="CP029193">
    <property type="protein sequence ID" value="QES30525.1"/>
    <property type="molecule type" value="Genomic_DNA"/>
</dbReference>
<evidence type="ECO:0000256" key="5">
    <source>
        <dbReference type="PROSITE-ProRule" id="PRU00335"/>
    </source>
</evidence>
<dbReference type="OrthoDB" id="9816296at2"/>
<name>A0A5P2BJ58_STRVZ</name>
<dbReference type="GO" id="GO:0003700">
    <property type="term" value="F:DNA-binding transcription factor activity"/>
    <property type="evidence" value="ECO:0007669"/>
    <property type="project" value="TreeGrafter"/>
</dbReference>
<evidence type="ECO:0000256" key="3">
    <source>
        <dbReference type="ARBA" id="ARBA00023125"/>
    </source>
</evidence>
<dbReference type="GO" id="GO:0000976">
    <property type="term" value="F:transcription cis-regulatory region binding"/>
    <property type="evidence" value="ECO:0007669"/>
    <property type="project" value="TreeGrafter"/>
</dbReference>
<evidence type="ECO:0000256" key="1">
    <source>
        <dbReference type="ARBA" id="ARBA00022491"/>
    </source>
</evidence>
<feature type="domain" description="HTH tetR-type" evidence="6">
    <location>
        <begin position="1"/>
        <end position="37"/>
    </location>
</feature>
<accession>A0A5P2BJ58</accession>
<evidence type="ECO:0000259" key="6">
    <source>
        <dbReference type="PROSITE" id="PS50977"/>
    </source>
</evidence>
<dbReference type="PROSITE" id="PS50977">
    <property type="entry name" value="HTH_TETR_2"/>
    <property type="match status" value="1"/>
</dbReference>
<dbReference type="SUPFAM" id="SSF48498">
    <property type="entry name" value="Tetracyclin repressor-like, C-terminal domain"/>
    <property type="match status" value="1"/>
</dbReference>
<keyword evidence="3 5" id="KW-0238">DNA-binding</keyword>
<protein>
    <submittedName>
        <fullName evidence="7">Transcriptional regulator</fullName>
    </submittedName>
</protein>
<keyword evidence="2" id="KW-0805">Transcription regulation</keyword>
<comment type="caution">
    <text evidence="5">Lacks conserved residue(s) required for the propagation of feature annotation.</text>
</comment>
<evidence type="ECO:0000256" key="2">
    <source>
        <dbReference type="ARBA" id="ARBA00023015"/>
    </source>
</evidence>
<keyword evidence="8" id="KW-1185">Reference proteome</keyword>
<sequence>MREIAAEAGVSLRVVQYHFDSKHQLLISALRLLREENERSARSRIPEGLTDPRALLRAVLDEFLPLDAQRAVALRVFAAYDARSLTEPAFAAAFRHAGQPLERLVAGLIATGAAAGAAATGLDPRHEAGLLVSGATGLGMDVVRSGRTPDDVRAALDYHVERLFQQTGVPDSANNSRVV</sequence>
<evidence type="ECO:0000256" key="4">
    <source>
        <dbReference type="ARBA" id="ARBA00023163"/>
    </source>
</evidence>
<dbReference type="Pfam" id="PF00440">
    <property type="entry name" value="TetR_N"/>
    <property type="match status" value="1"/>
</dbReference>
<evidence type="ECO:0000313" key="8">
    <source>
        <dbReference type="Proteomes" id="UP000323046"/>
    </source>
</evidence>
<proteinExistence type="predicted"/>
<evidence type="ECO:0000313" key="7">
    <source>
        <dbReference type="EMBL" id="QES30525.1"/>
    </source>
</evidence>
<reference evidence="7 8" key="1">
    <citation type="submission" date="2018-05" db="EMBL/GenBank/DDBJ databases">
        <title>Streptomyces venezuelae.</title>
        <authorList>
            <person name="Kim W."/>
            <person name="Lee N."/>
            <person name="Cho B.-K."/>
        </authorList>
    </citation>
    <scope>NUCLEOTIDE SEQUENCE [LARGE SCALE GENOMIC DNA]</scope>
    <source>
        <strain evidence="7 8">ATCC 14583</strain>
    </source>
</reference>
<dbReference type="SUPFAM" id="SSF46689">
    <property type="entry name" value="Homeodomain-like"/>
    <property type="match status" value="1"/>
</dbReference>
<dbReference type="Proteomes" id="UP000323046">
    <property type="component" value="Chromosome"/>
</dbReference>
<gene>
    <name evidence="7" type="ORF">DEJ47_32530</name>
</gene>
<dbReference type="InterPro" id="IPR050109">
    <property type="entry name" value="HTH-type_TetR-like_transc_reg"/>
</dbReference>
<dbReference type="InterPro" id="IPR009057">
    <property type="entry name" value="Homeodomain-like_sf"/>
</dbReference>